<dbReference type="Proteomes" id="UP000710432">
    <property type="component" value="Unassembled WGS sequence"/>
</dbReference>
<sequence length="169" mass="17819">MLAGARLQRRRRQLQQPQQSRRRQAFPWPMNADPPPPPWVWMVPGSTGLLRLGAGVAPPPVLLASAQPAAAPLLARLPGWPAPGEPLLPLLPLPSAPDHAVHNYPLLPGQSGSDPASLVGAREPGPNFPQAPGAVQSAVLKSPLRITARQPTIVAAIASKLILLQSPPD</sequence>
<organism evidence="2 3">
    <name type="scientific">Microtus ochrogaster</name>
    <name type="common">Prairie vole</name>
    <dbReference type="NCBI Taxonomy" id="79684"/>
    <lineage>
        <taxon>Eukaryota</taxon>
        <taxon>Metazoa</taxon>
        <taxon>Chordata</taxon>
        <taxon>Craniata</taxon>
        <taxon>Vertebrata</taxon>
        <taxon>Euteleostomi</taxon>
        <taxon>Mammalia</taxon>
        <taxon>Eutheria</taxon>
        <taxon>Euarchontoglires</taxon>
        <taxon>Glires</taxon>
        <taxon>Rodentia</taxon>
        <taxon>Myomorpha</taxon>
        <taxon>Muroidea</taxon>
        <taxon>Cricetidae</taxon>
        <taxon>Arvicolinae</taxon>
        <taxon>Microtus</taxon>
    </lineage>
</organism>
<dbReference type="EMBL" id="JAATJU010023300">
    <property type="protein sequence ID" value="KAH0508022.1"/>
    <property type="molecule type" value="Genomic_DNA"/>
</dbReference>
<comment type="caution">
    <text evidence="2">The sequence shown here is derived from an EMBL/GenBank/DDBJ whole genome shotgun (WGS) entry which is preliminary data.</text>
</comment>
<feature type="region of interest" description="Disordered" evidence="1">
    <location>
        <begin position="1"/>
        <end position="34"/>
    </location>
</feature>
<accession>A0A8J6GD15</accession>
<gene>
    <name evidence="2" type="ORF">LTLLF_164780</name>
</gene>
<name>A0A8J6GD15_MICOH</name>
<proteinExistence type="predicted"/>
<evidence type="ECO:0000313" key="2">
    <source>
        <dbReference type="EMBL" id="KAH0508022.1"/>
    </source>
</evidence>
<reference evidence="2" key="1">
    <citation type="submission" date="2020-03" db="EMBL/GenBank/DDBJ databases">
        <title>Studies in the Genomics of Life Span.</title>
        <authorList>
            <person name="Glass D."/>
        </authorList>
    </citation>
    <scope>NUCLEOTIDE SEQUENCE</scope>
    <source>
        <strain evidence="2">LTLLF</strain>
        <tissue evidence="2">Muscle</tissue>
    </source>
</reference>
<evidence type="ECO:0000256" key="1">
    <source>
        <dbReference type="SAM" id="MobiDB-lite"/>
    </source>
</evidence>
<protein>
    <submittedName>
        <fullName evidence="2">Transcription elongation regulator 1-like protein</fullName>
    </submittedName>
</protein>
<dbReference type="AlphaFoldDB" id="A0A8J6GD15"/>
<evidence type="ECO:0000313" key="3">
    <source>
        <dbReference type="Proteomes" id="UP000710432"/>
    </source>
</evidence>